<feature type="transmembrane region" description="Helical" evidence="8">
    <location>
        <begin position="61"/>
        <end position="77"/>
    </location>
</feature>
<feature type="transmembrane region" description="Helical" evidence="8">
    <location>
        <begin position="199"/>
        <end position="219"/>
    </location>
</feature>
<dbReference type="InterPro" id="IPR038731">
    <property type="entry name" value="RgtA/B/C-like"/>
</dbReference>
<dbReference type="SUPFAM" id="SSF52317">
    <property type="entry name" value="Class I glutamine amidotransferase-like"/>
    <property type="match status" value="1"/>
</dbReference>
<dbReference type="AlphaFoldDB" id="A0A7J4MVL6"/>
<dbReference type="EMBL" id="DUHT01000038">
    <property type="protein sequence ID" value="HIH64655.1"/>
    <property type="molecule type" value="Genomic_DNA"/>
</dbReference>
<feature type="transmembrane region" description="Helical" evidence="8">
    <location>
        <begin position="306"/>
        <end position="327"/>
    </location>
</feature>
<keyword evidence="7 8" id="KW-0472">Membrane</keyword>
<keyword evidence="3" id="KW-0328">Glycosyltransferase</keyword>
<sequence length="745" mass="85925">MKRNFLNILCIATIVAIVGIVGLQRVQLQLSTGPFWDTYAFLANALYFAGKGIGYMELERPPMLSLLLSIIFMAGYVHESAIYYLDLLIHIAGVLGIFLLMRLRFNEYESLAGSITYGISPMVLKWVSVGYTDMAAISFSIWALYFTVLAVKKNGKYFYFAFPMAAVAFLTRFNIAFIVIPMTFMIIIHRSFLRNIKEILSGIFLGFLVLLPFLVLYYITYSDPFLPFTTTLGLTETLQSEKVQYIPDALYYIRNIPSMGFYLNRSGASGYIILLPLIGLVLYAFEIIRIRIRHEKIRKRVKNALGIFHPSLRVRYVIMLVLTISFFITFGRISYIISDLIMFTGIILFYMEFNDGKSLDIDLMILCWLLVFLNFHSNYTVKVDRYFLTLMPPLAYLFILGIRGLTARLENRYTQLVYPLIILFILSSSLSYLTHLSDDRDLADARNANRDVVMASSFFEHNLDCSDKRLVSDYWPAYSWYLRRNVNIMPTYNDTEYVVHELETKRYDYYFTFRSLDSAYYTTVFDSGSTRIYARNGTPPDRSRALYIGTGWHHYLEDVLDFKVKLDYDILGAGRLNAGRSLYIDSYSPRELKAYPRIFLFNFRWHDRNRAESILRDYVENGGTLIIDASGNLDGVLYNLDNTIFLNTTIQRSPAPIKFNVKYGNRTYTLSNFVSEDGGVWYGATYSAFGGEMNTVSESGGRTIIGIQRIGRGKIIWIGYNLVFHAFYYKNSDEKELIRDLLGLI</sequence>
<evidence type="ECO:0000256" key="4">
    <source>
        <dbReference type="ARBA" id="ARBA00022679"/>
    </source>
</evidence>
<evidence type="ECO:0000256" key="6">
    <source>
        <dbReference type="ARBA" id="ARBA00022989"/>
    </source>
</evidence>
<feature type="transmembrane region" description="Helical" evidence="8">
    <location>
        <begin position="83"/>
        <end position="103"/>
    </location>
</feature>
<dbReference type="Pfam" id="PF13231">
    <property type="entry name" value="PMT_2"/>
    <property type="match status" value="1"/>
</dbReference>
<feature type="transmembrane region" description="Helical" evidence="8">
    <location>
        <begin position="5"/>
        <end position="24"/>
    </location>
</feature>
<feature type="transmembrane region" description="Helical" evidence="8">
    <location>
        <begin position="416"/>
        <end position="433"/>
    </location>
</feature>
<organism evidence="11 12">
    <name type="scientific">Methanothermobacter thermautotrophicus</name>
    <name type="common">Methanobacterium thermoformicicum</name>
    <dbReference type="NCBI Taxonomy" id="145262"/>
    <lineage>
        <taxon>Archaea</taxon>
        <taxon>Methanobacteriati</taxon>
        <taxon>Methanobacteriota</taxon>
        <taxon>Methanomada group</taxon>
        <taxon>Methanobacteria</taxon>
        <taxon>Methanobacteriales</taxon>
        <taxon>Methanobacteriaceae</taxon>
        <taxon>Methanothermobacter</taxon>
    </lineage>
</organism>
<evidence type="ECO:0000256" key="5">
    <source>
        <dbReference type="ARBA" id="ARBA00022692"/>
    </source>
</evidence>
<evidence type="ECO:0000259" key="10">
    <source>
        <dbReference type="Pfam" id="PF13231"/>
    </source>
</evidence>
<feature type="transmembrane region" description="Helical" evidence="8">
    <location>
        <begin position="157"/>
        <end position="187"/>
    </location>
</feature>
<evidence type="ECO:0000256" key="2">
    <source>
        <dbReference type="ARBA" id="ARBA00022475"/>
    </source>
</evidence>
<dbReference type="InterPro" id="IPR018776">
    <property type="entry name" value="Membrane_prot_PTPS-rel_domain"/>
</dbReference>
<dbReference type="InterPro" id="IPR029062">
    <property type="entry name" value="Class_I_gatase-like"/>
</dbReference>
<dbReference type="PANTHER" id="PTHR33908:SF11">
    <property type="entry name" value="MEMBRANE PROTEIN"/>
    <property type="match status" value="1"/>
</dbReference>
<comment type="caution">
    <text evidence="11">The sequence shown here is derived from an EMBL/GenBank/DDBJ whole genome shotgun (WGS) entry which is preliminary data.</text>
</comment>
<keyword evidence="2" id="KW-1003">Cell membrane</keyword>
<evidence type="ECO:0000256" key="3">
    <source>
        <dbReference type="ARBA" id="ARBA00022676"/>
    </source>
</evidence>
<keyword evidence="5 8" id="KW-0812">Transmembrane</keyword>
<protein>
    <recommendedName>
        <fullName evidence="13">Glycosyltransferase RgtA/B/C/D-like domain-containing protein</fullName>
    </recommendedName>
</protein>
<feature type="transmembrane region" description="Helical" evidence="8">
    <location>
        <begin position="123"/>
        <end position="145"/>
    </location>
</feature>
<proteinExistence type="predicted"/>
<dbReference type="PANTHER" id="PTHR33908">
    <property type="entry name" value="MANNOSYLTRANSFERASE YKCB-RELATED"/>
    <property type="match status" value="1"/>
</dbReference>
<keyword evidence="6 8" id="KW-1133">Transmembrane helix</keyword>
<keyword evidence="4" id="KW-0808">Transferase</keyword>
<dbReference type="GO" id="GO:0016763">
    <property type="term" value="F:pentosyltransferase activity"/>
    <property type="evidence" value="ECO:0007669"/>
    <property type="project" value="TreeGrafter"/>
</dbReference>
<evidence type="ECO:0000256" key="1">
    <source>
        <dbReference type="ARBA" id="ARBA00004651"/>
    </source>
</evidence>
<name>A0A7J4MVL6_METTF</name>
<dbReference type="InterPro" id="IPR050297">
    <property type="entry name" value="LipidA_mod_glycosyltrf_83"/>
</dbReference>
<evidence type="ECO:0000259" key="9">
    <source>
        <dbReference type="Pfam" id="PF10131"/>
    </source>
</evidence>
<feature type="domain" description="Glycosyltransferase RgtA/B/C/D-like" evidence="10">
    <location>
        <begin position="60"/>
        <end position="215"/>
    </location>
</feature>
<feature type="transmembrane region" description="Helical" evidence="8">
    <location>
        <begin position="268"/>
        <end position="285"/>
    </location>
</feature>
<comment type="subcellular location">
    <subcellularLocation>
        <location evidence="1">Cell membrane</location>
        <topology evidence="1">Multi-pass membrane protein</topology>
    </subcellularLocation>
</comment>
<evidence type="ECO:0008006" key="13">
    <source>
        <dbReference type="Google" id="ProtNLM"/>
    </source>
</evidence>
<evidence type="ECO:0000256" key="7">
    <source>
        <dbReference type="ARBA" id="ARBA00023136"/>
    </source>
</evidence>
<evidence type="ECO:0000313" key="12">
    <source>
        <dbReference type="Proteomes" id="UP000538031"/>
    </source>
</evidence>
<dbReference type="GO" id="GO:0005886">
    <property type="term" value="C:plasma membrane"/>
    <property type="evidence" value="ECO:0007669"/>
    <property type="project" value="UniProtKB-SubCell"/>
</dbReference>
<feature type="transmembrane region" description="Helical" evidence="8">
    <location>
        <begin position="386"/>
        <end position="404"/>
    </location>
</feature>
<evidence type="ECO:0000313" key="11">
    <source>
        <dbReference type="EMBL" id="HIH64655.1"/>
    </source>
</evidence>
<gene>
    <name evidence="11" type="ORF">HA285_03530</name>
</gene>
<feature type="transmembrane region" description="Helical" evidence="8">
    <location>
        <begin position="30"/>
        <end position="49"/>
    </location>
</feature>
<accession>A0A7J4MVL6</accession>
<reference evidence="12" key="1">
    <citation type="journal article" date="2020" name="bioRxiv">
        <title>A rank-normalized archaeal taxonomy based on genome phylogeny resolves widespread incomplete and uneven classifications.</title>
        <authorList>
            <person name="Rinke C."/>
            <person name="Chuvochina M."/>
            <person name="Mussig A.J."/>
            <person name="Chaumeil P.-A."/>
            <person name="Waite D.W."/>
            <person name="Whitman W.B."/>
            <person name="Parks D.H."/>
            <person name="Hugenholtz P."/>
        </authorList>
    </citation>
    <scope>NUCLEOTIDE SEQUENCE [LARGE SCALE GENOMIC DNA]</scope>
</reference>
<evidence type="ECO:0000256" key="8">
    <source>
        <dbReference type="SAM" id="Phobius"/>
    </source>
</evidence>
<feature type="domain" description="Membrane protein 6-pyruvoyl-tetrahydropterin synthase-related" evidence="9">
    <location>
        <begin position="577"/>
        <end position="725"/>
    </location>
</feature>
<dbReference type="GO" id="GO:0008610">
    <property type="term" value="P:lipid biosynthetic process"/>
    <property type="evidence" value="ECO:0007669"/>
    <property type="project" value="UniProtKB-ARBA"/>
</dbReference>
<dbReference type="Proteomes" id="UP000538031">
    <property type="component" value="Unassembled WGS sequence"/>
</dbReference>
<dbReference type="Pfam" id="PF10131">
    <property type="entry name" value="PTPS_related"/>
    <property type="match status" value="1"/>
</dbReference>